<feature type="domain" description="PKD" evidence="1">
    <location>
        <begin position="433"/>
        <end position="472"/>
    </location>
</feature>
<dbReference type="NCBIfam" id="TIGR04131">
    <property type="entry name" value="Bac_Flav_CTERM"/>
    <property type="match status" value="1"/>
</dbReference>
<protein>
    <submittedName>
        <fullName evidence="2">T9SS type B sorting domain-containing protein</fullName>
    </submittedName>
</protein>
<organism evidence="2 3">
    <name type="scientific">Mesoflavibacter profundi</name>
    <dbReference type="NCBI Taxonomy" id="2708110"/>
    <lineage>
        <taxon>Bacteria</taxon>
        <taxon>Pseudomonadati</taxon>
        <taxon>Bacteroidota</taxon>
        <taxon>Flavobacteriia</taxon>
        <taxon>Flavobacteriales</taxon>
        <taxon>Flavobacteriaceae</taxon>
        <taxon>Mesoflavibacter</taxon>
    </lineage>
</organism>
<dbReference type="RefSeq" id="WP_106688382.1">
    <property type="nucleotide sequence ID" value="NZ_CAXQEU010000030.1"/>
</dbReference>
<sequence length="915" mass="102584">MLIKTNIFKWCIVILFTATVHSQNESANWYFGDNAGLNFNSSNPTPLIDGALNTKEGCATISDPLGNLLFYTDGKTVYDRNHNIMPNGTGLMGDSSSTESAIIIPKPGSSSKFYIFTTDKPSYFLTPNDPIDGLNFSEVDMQLNNGYGDIIVSTKNTHLITYNPNDAEQNEYKNSEKLTAVSHDNGLDVWVITQFMNKFYSFLVTPNGVETSPVVSTVTQTVFPRINDDGANITAIGYLKVSPDGKKIAIAHSSTSLGSPTTGQRKSGKVLIYDFNNSTGYVTNEELILDNTYPYGVEFSPNSKILYVTASKFDIDNIFISSDLLQYNLESNNIPNSKLIINTSTNVAGALQLAIDGKIYRAGYVIFGSGTHLSVINNPNVLSSSCNYSHNSVFLNNKTAQIGLPPFIQSIFKFSFNYENVCLNESTHFLITSEDPYDSVFWDFGDGTTSNLEEPIHNYSQAGIYTVSLTMTINGIDYEPLIKQVQIVEAPQVIQNEYELTECDLYDNNSNDGITQFNLQSANPYLVTNSTSNFNVFYYNSLNEAINDINNTSALPNIYENQFNNELIYAKVVTPNTNCYNIVNVRLKTTQAINLGQFYLESCDIDYTNTGLFNLNEIRNQILNTVNLQGQITINFYENLDDAYNMTNQLPDSYEANNSNIIIDIKNNNVCYGTGFLQLTVNDFPYLENQVIEVCGSNYPITIDSGIDYNLINDYSFSWNTNQTTSNISITNPGNYSVSVINNITNCNKIINITVNNIAAPIIQDVIIEDYNITILLDNLNEDYLFAIDDPNGNFQSSNYFVNVSPGNHTIYIKDEFNCNNLSIPIKVIGFPKYFTPNNDNINDFWNVKGLDLNNGNPVLSIYNRFGKLIYSFNPLNNIGWDGTYNNQYLPTDDYWFLLEIPNNEYYSGHFTLKR</sequence>
<dbReference type="InterPro" id="IPR000601">
    <property type="entry name" value="PKD_dom"/>
</dbReference>
<dbReference type="SUPFAM" id="SSF50960">
    <property type="entry name" value="TolB, C-terminal domain"/>
    <property type="match status" value="1"/>
</dbReference>
<dbReference type="SUPFAM" id="SSF49299">
    <property type="entry name" value="PKD domain"/>
    <property type="match status" value="1"/>
</dbReference>
<accession>A0ABT4RWR8</accession>
<reference evidence="2" key="1">
    <citation type="submission" date="2022-11" db="EMBL/GenBank/DDBJ databases">
        <title>Refractory cell wall polysaccharides provide important carbon source for microbial heterotrophs in the hadal ocean.</title>
        <authorList>
            <person name="Zhu X."/>
        </authorList>
    </citation>
    <scope>NUCLEOTIDE SEQUENCE</scope>
    <source>
        <strain evidence="2">MTRN7</strain>
    </source>
</reference>
<gene>
    <name evidence="2" type="ORF">OOZ35_02100</name>
</gene>
<evidence type="ECO:0000313" key="2">
    <source>
        <dbReference type="EMBL" id="MDA0176277.1"/>
    </source>
</evidence>
<dbReference type="Pfam" id="PF13585">
    <property type="entry name" value="CHU_C"/>
    <property type="match status" value="1"/>
</dbReference>
<dbReference type="Proteomes" id="UP001149142">
    <property type="component" value="Unassembled WGS sequence"/>
</dbReference>
<dbReference type="CDD" id="cd00146">
    <property type="entry name" value="PKD"/>
    <property type="match status" value="1"/>
</dbReference>
<evidence type="ECO:0000259" key="1">
    <source>
        <dbReference type="PROSITE" id="PS50093"/>
    </source>
</evidence>
<evidence type="ECO:0000313" key="3">
    <source>
        <dbReference type="Proteomes" id="UP001149142"/>
    </source>
</evidence>
<dbReference type="Pfam" id="PF18911">
    <property type="entry name" value="PKD_4"/>
    <property type="match status" value="1"/>
</dbReference>
<dbReference type="EMBL" id="JAPFGC010000002">
    <property type="protein sequence ID" value="MDA0176277.1"/>
    <property type="molecule type" value="Genomic_DNA"/>
</dbReference>
<dbReference type="InterPro" id="IPR013783">
    <property type="entry name" value="Ig-like_fold"/>
</dbReference>
<dbReference type="Gene3D" id="2.60.40.10">
    <property type="entry name" value="Immunoglobulins"/>
    <property type="match status" value="1"/>
</dbReference>
<dbReference type="InterPro" id="IPR026341">
    <property type="entry name" value="T9SS_type_B"/>
</dbReference>
<proteinExistence type="predicted"/>
<dbReference type="InterPro" id="IPR035986">
    <property type="entry name" value="PKD_dom_sf"/>
</dbReference>
<name>A0ABT4RWR8_9FLAO</name>
<comment type="caution">
    <text evidence="2">The sequence shown here is derived from an EMBL/GenBank/DDBJ whole genome shotgun (WGS) entry which is preliminary data.</text>
</comment>
<dbReference type="PROSITE" id="PS50093">
    <property type="entry name" value="PKD"/>
    <property type="match status" value="1"/>
</dbReference>
<keyword evidence="3" id="KW-1185">Reference proteome</keyword>